<dbReference type="Proteomes" id="UP000640509">
    <property type="component" value="Unassembled WGS sequence"/>
</dbReference>
<dbReference type="RefSeq" id="WP_188713777.1">
    <property type="nucleotide sequence ID" value="NZ_BMIV01000001.1"/>
</dbReference>
<keyword evidence="1" id="KW-0812">Transmembrane</keyword>
<evidence type="ECO:0000313" key="3">
    <source>
        <dbReference type="Proteomes" id="UP000640509"/>
    </source>
</evidence>
<sequence length="112" mass="12055">MTREELLAQLSPPRLPLDMAVLGWREGLALLGLGLLAGLLVALALRPLTARKPSRRALIRATRGMAPEARILAIARILGKLPEPLRAAAYGAVPAPDDAAIERIALRRTRRG</sequence>
<gene>
    <name evidence="2" type="ORF">GCM10011402_03500</name>
</gene>
<evidence type="ECO:0000313" key="2">
    <source>
        <dbReference type="EMBL" id="GGF54813.1"/>
    </source>
</evidence>
<organism evidence="2 3">
    <name type="scientific">Paracoccus acridae</name>
    <dbReference type="NCBI Taxonomy" id="1795310"/>
    <lineage>
        <taxon>Bacteria</taxon>
        <taxon>Pseudomonadati</taxon>
        <taxon>Pseudomonadota</taxon>
        <taxon>Alphaproteobacteria</taxon>
        <taxon>Rhodobacterales</taxon>
        <taxon>Paracoccaceae</taxon>
        <taxon>Paracoccus</taxon>
    </lineage>
</organism>
<comment type="caution">
    <text evidence="2">The sequence shown here is derived from an EMBL/GenBank/DDBJ whole genome shotgun (WGS) entry which is preliminary data.</text>
</comment>
<protein>
    <submittedName>
        <fullName evidence="2">Uncharacterized protein</fullName>
    </submittedName>
</protein>
<keyword evidence="1" id="KW-1133">Transmembrane helix</keyword>
<name>A0ABQ1VCL2_9RHOB</name>
<proteinExistence type="predicted"/>
<keyword evidence="1" id="KW-0472">Membrane</keyword>
<feature type="transmembrane region" description="Helical" evidence="1">
    <location>
        <begin position="27"/>
        <end position="45"/>
    </location>
</feature>
<accession>A0ABQ1VCL2</accession>
<dbReference type="EMBL" id="BMIV01000001">
    <property type="protein sequence ID" value="GGF54813.1"/>
    <property type="molecule type" value="Genomic_DNA"/>
</dbReference>
<reference evidence="3" key="1">
    <citation type="journal article" date="2019" name="Int. J. Syst. Evol. Microbiol.">
        <title>The Global Catalogue of Microorganisms (GCM) 10K type strain sequencing project: providing services to taxonomists for standard genome sequencing and annotation.</title>
        <authorList>
            <consortium name="The Broad Institute Genomics Platform"/>
            <consortium name="The Broad Institute Genome Sequencing Center for Infectious Disease"/>
            <person name="Wu L."/>
            <person name="Ma J."/>
        </authorList>
    </citation>
    <scope>NUCLEOTIDE SEQUENCE [LARGE SCALE GENOMIC DNA]</scope>
    <source>
        <strain evidence="3">CGMCC 1.15419</strain>
    </source>
</reference>
<keyword evidence="3" id="KW-1185">Reference proteome</keyword>
<evidence type="ECO:0000256" key="1">
    <source>
        <dbReference type="SAM" id="Phobius"/>
    </source>
</evidence>